<gene>
    <name evidence="1" type="ORF">RSE6_01734</name>
</gene>
<evidence type="ECO:0000313" key="1">
    <source>
        <dbReference type="EMBL" id="CZT41920.1"/>
    </source>
</evidence>
<name>A0A1E1LYK6_RHYSE</name>
<accession>A0A1E1LYK6</accession>
<reference evidence="2" key="1">
    <citation type="submission" date="2016-03" db="EMBL/GenBank/DDBJ databases">
        <authorList>
            <person name="Guldener U."/>
        </authorList>
    </citation>
    <scope>NUCLEOTIDE SEQUENCE [LARGE SCALE GENOMIC DNA]</scope>
</reference>
<dbReference type="AlphaFoldDB" id="A0A1E1LYK6"/>
<dbReference type="Proteomes" id="UP000177625">
    <property type="component" value="Unassembled WGS sequence"/>
</dbReference>
<sequence length="98" mass="10487">MISSGILGVISQCDYQTSTSVNTSSPIVINVPLKYSKLRLGNFHLGSSEVRKISAFQLICFVANGTSLGSFDCGSEKCIRVYSTKREVGLILVGNIAP</sequence>
<evidence type="ECO:0000313" key="2">
    <source>
        <dbReference type="Proteomes" id="UP000177625"/>
    </source>
</evidence>
<keyword evidence="2" id="KW-1185">Reference proteome</keyword>
<dbReference type="EMBL" id="FJVC01000065">
    <property type="protein sequence ID" value="CZT41920.1"/>
    <property type="molecule type" value="Genomic_DNA"/>
</dbReference>
<protein>
    <submittedName>
        <fullName evidence="1">Uncharacterized protein</fullName>
    </submittedName>
</protein>
<proteinExistence type="predicted"/>
<organism evidence="1 2">
    <name type="scientific">Rhynchosporium secalis</name>
    <name type="common">Barley scald fungus</name>
    <dbReference type="NCBI Taxonomy" id="38038"/>
    <lineage>
        <taxon>Eukaryota</taxon>
        <taxon>Fungi</taxon>
        <taxon>Dikarya</taxon>
        <taxon>Ascomycota</taxon>
        <taxon>Pezizomycotina</taxon>
        <taxon>Leotiomycetes</taxon>
        <taxon>Helotiales</taxon>
        <taxon>Ploettnerulaceae</taxon>
        <taxon>Rhynchosporium</taxon>
    </lineage>
</organism>